<dbReference type="EMBL" id="MU155415">
    <property type="protein sequence ID" value="KAF9473810.1"/>
    <property type="molecule type" value="Genomic_DNA"/>
</dbReference>
<comment type="caution">
    <text evidence="1">The sequence shown here is derived from an EMBL/GenBank/DDBJ whole genome shotgun (WGS) entry which is preliminary data.</text>
</comment>
<reference evidence="1" key="1">
    <citation type="submission" date="2020-11" db="EMBL/GenBank/DDBJ databases">
        <authorList>
            <consortium name="DOE Joint Genome Institute"/>
            <person name="Ahrendt S."/>
            <person name="Riley R."/>
            <person name="Andreopoulos W."/>
            <person name="Labutti K."/>
            <person name="Pangilinan J."/>
            <person name="Ruiz-Duenas F.J."/>
            <person name="Barrasa J.M."/>
            <person name="Sanchez-Garcia M."/>
            <person name="Camarero S."/>
            <person name="Miyauchi S."/>
            <person name="Serrano A."/>
            <person name="Linde D."/>
            <person name="Babiker R."/>
            <person name="Drula E."/>
            <person name="Ayuso-Fernandez I."/>
            <person name="Pacheco R."/>
            <person name="Padilla G."/>
            <person name="Ferreira P."/>
            <person name="Barriuso J."/>
            <person name="Kellner H."/>
            <person name="Castanera R."/>
            <person name="Alfaro M."/>
            <person name="Ramirez L."/>
            <person name="Pisabarro A.G."/>
            <person name="Kuo A."/>
            <person name="Tritt A."/>
            <person name="Lipzen A."/>
            <person name="He G."/>
            <person name="Yan M."/>
            <person name="Ng V."/>
            <person name="Cullen D."/>
            <person name="Martin F."/>
            <person name="Rosso M.-N."/>
            <person name="Henrissat B."/>
            <person name="Hibbett D."/>
            <person name="Martinez A.T."/>
            <person name="Grigoriev I.V."/>
        </authorList>
    </citation>
    <scope>NUCLEOTIDE SEQUENCE</scope>
    <source>
        <strain evidence="1">CIRM-BRFM 674</strain>
    </source>
</reference>
<dbReference type="OrthoDB" id="2845803at2759"/>
<accession>A0A9P5YU33</accession>
<proteinExistence type="predicted"/>
<sequence length="147" mass="16385">MLQLNSLTEWSREHIRAVFESPTADEALKAVQATFSTSINVTLNGKQLAYKDIVDMVLRLRKEAPGGLKVQWLQAIDSPSSPDNREGGLGGMYVIRGIYRVQKDYDRPVEIGRHKAVVVRIESQSTSSFIDSRRIVQLSIVASDSPI</sequence>
<keyword evidence="2" id="KW-1185">Reference proteome</keyword>
<evidence type="ECO:0000313" key="1">
    <source>
        <dbReference type="EMBL" id="KAF9473810.1"/>
    </source>
</evidence>
<organism evidence="1 2">
    <name type="scientific">Pholiota conissans</name>
    <dbReference type="NCBI Taxonomy" id="109636"/>
    <lineage>
        <taxon>Eukaryota</taxon>
        <taxon>Fungi</taxon>
        <taxon>Dikarya</taxon>
        <taxon>Basidiomycota</taxon>
        <taxon>Agaricomycotina</taxon>
        <taxon>Agaricomycetes</taxon>
        <taxon>Agaricomycetidae</taxon>
        <taxon>Agaricales</taxon>
        <taxon>Agaricineae</taxon>
        <taxon>Strophariaceae</taxon>
        <taxon>Pholiota</taxon>
    </lineage>
</organism>
<gene>
    <name evidence="1" type="ORF">BDN70DRAFT_816721</name>
</gene>
<protein>
    <submittedName>
        <fullName evidence="1">Uncharacterized protein</fullName>
    </submittedName>
</protein>
<evidence type="ECO:0000313" key="2">
    <source>
        <dbReference type="Proteomes" id="UP000807469"/>
    </source>
</evidence>
<dbReference type="AlphaFoldDB" id="A0A9P5YU33"/>
<dbReference type="Proteomes" id="UP000807469">
    <property type="component" value="Unassembled WGS sequence"/>
</dbReference>
<name>A0A9P5YU33_9AGAR</name>